<evidence type="ECO:0000256" key="1">
    <source>
        <dbReference type="ARBA" id="ARBA00009199"/>
    </source>
</evidence>
<dbReference type="Gene3D" id="3.90.1300.10">
    <property type="entry name" value="Amidase signature (AS) domain"/>
    <property type="match status" value="1"/>
</dbReference>
<organism evidence="3 4">
    <name type="scientific">Ornithinibacillus bavariensis</name>
    <dbReference type="NCBI Taxonomy" id="545502"/>
    <lineage>
        <taxon>Bacteria</taxon>
        <taxon>Bacillati</taxon>
        <taxon>Bacillota</taxon>
        <taxon>Bacilli</taxon>
        <taxon>Bacillales</taxon>
        <taxon>Bacillaceae</taxon>
        <taxon>Ornithinibacillus</taxon>
    </lineage>
</organism>
<dbReference type="EMBL" id="BORP01000001">
    <property type="protein sequence ID" value="GIO25435.1"/>
    <property type="molecule type" value="Genomic_DNA"/>
</dbReference>
<dbReference type="AlphaFoldDB" id="A0A920C4B1"/>
<dbReference type="InterPro" id="IPR000120">
    <property type="entry name" value="Amidase"/>
</dbReference>
<feature type="domain" description="Amidase" evidence="2">
    <location>
        <begin position="26"/>
        <end position="472"/>
    </location>
</feature>
<sequence length="493" mass="54445">MFEYKNYDALGLAELVKNNEIKQEEVQEAAIQEIEQKNPKLNAVIYKIYKHQEEIEAFETGIFSGVPVLTKNISQESKGHLMSEGSKLLANFIANEDSEFVRQLKDTGVTILGQTNVPEFALMGTTEPKHDGPTRNPWNINYTPGGSSGGSAAAVASGMVPIAGANDGGGSIRIPAAYCGIFGLKPTRGRTPVGPKRGRSWQGASVDHILSRTVRDSAAMLDQYLYDRTNAFYARKYTESYLIASETPIRQPLKIAFTTLSPLGSTVDAACKEAVLKTVKLLETMGHIVEEKEAPIDGKRLANSYMMMYFAEVGSTFRAIESIIGRKVTYNDVEPATWILGLLGKAVSSEEFLTSLKFWDEVAIKMEYFHDEYDFYLTPTTAFPPSRLGELDQTKLEKMLIRIVGGLGLGGILKKSGFVDQVAHKSLMRTPFTQLANLTGQPAMSLPLHQTEDGLPCGVQVMARRGREDLLLQLAGELETSDYWINVQENPFY</sequence>
<dbReference type="Proteomes" id="UP000676917">
    <property type="component" value="Unassembled WGS sequence"/>
</dbReference>
<dbReference type="SUPFAM" id="SSF75304">
    <property type="entry name" value="Amidase signature (AS) enzymes"/>
    <property type="match status" value="1"/>
</dbReference>
<gene>
    <name evidence="3" type="primary">gatA_1</name>
    <name evidence="3" type="ORF">J43TS3_00460</name>
</gene>
<dbReference type="PANTHER" id="PTHR11895:SF7">
    <property type="entry name" value="GLUTAMYL-TRNA(GLN) AMIDOTRANSFERASE SUBUNIT A, MITOCHONDRIAL"/>
    <property type="match status" value="1"/>
</dbReference>
<dbReference type="InterPro" id="IPR023631">
    <property type="entry name" value="Amidase_dom"/>
</dbReference>
<evidence type="ECO:0000313" key="4">
    <source>
        <dbReference type="Proteomes" id="UP000676917"/>
    </source>
</evidence>
<dbReference type="InterPro" id="IPR036928">
    <property type="entry name" value="AS_sf"/>
</dbReference>
<comment type="similarity">
    <text evidence="1">Belongs to the amidase family.</text>
</comment>
<evidence type="ECO:0000259" key="2">
    <source>
        <dbReference type="Pfam" id="PF01425"/>
    </source>
</evidence>
<proteinExistence type="inferred from homology"/>
<dbReference type="RefSeq" id="WP_212918991.1">
    <property type="nucleotide sequence ID" value="NZ_BORP01000001.1"/>
</dbReference>
<protein>
    <submittedName>
        <fullName evidence="3">Amidase</fullName>
    </submittedName>
</protein>
<evidence type="ECO:0000313" key="3">
    <source>
        <dbReference type="EMBL" id="GIO25435.1"/>
    </source>
</evidence>
<reference evidence="3" key="1">
    <citation type="submission" date="2021-03" db="EMBL/GenBank/DDBJ databases">
        <title>Antimicrobial resistance genes in bacteria isolated from Japanese honey, and their potential for conferring macrolide and lincosamide resistance in the American foulbrood pathogen Paenibacillus larvae.</title>
        <authorList>
            <person name="Okamoto M."/>
            <person name="Kumagai M."/>
            <person name="Kanamori H."/>
            <person name="Takamatsu D."/>
        </authorList>
    </citation>
    <scope>NUCLEOTIDE SEQUENCE</scope>
    <source>
        <strain evidence="3">J43TS3</strain>
    </source>
</reference>
<comment type="caution">
    <text evidence="3">The sequence shown here is derived from an EMBL/GenBank/DDBJ whole genome shotgun (WGS) entry which is preliminary data.</text>
</comment>
<dbReference type="PROSITE" id="PS00571">
    <property type="entry name" value="AMIDASES"/>
    <property type="match status" value="1"/>
</dbReference>
<dbReference type="Pfam" id="PF01425">
    <property type="entry name" value="Amidase"/>
    <property type="match status" value="1"/>
</dbReference>
<dbReference type="GO" id="GO:0003824">
    <property type="term" value="F:catalytic activity"/>
    <property type="evidence" value="ECO:0007669"/>
    <property type="project" value="InterPro"/>
</dbReference>
<dbReference type="PANTHER" id="PTHR11895">
    <property type="entry name" value="TRANSAMIDASE"/>
    <property type="match status" value="1"/>
</dbReference>
<name>A0A920C4B1_9BACI</name>
<accession>A0A920C4B1</accession>
<keyword evidence="4" id="KW-1185">Reference proteome</keyword>
<dbReference type="InterPro" id="IPR020556">
    <property type="entry name" value="Amidase_CS"/>
</dbReference>